<dbReference type="PANTHER" id="PTHR14344">
    <property type="entry name" value="WD REPEAT PROTEIN"/>
    <property type="match status" value="1"/>
</dbReference>
<dbReference type="EMBL" id="JAULSW010000001">
    <property type="protein sequence ID" value="KAK3393791.1"/>
    <property type="molecule type" value="Genomic_DNA"/>
</dbReference>
<proteinExistence type="inferred from homology"/>
<keyword evidence="2" id="KW-0963">Cytoplasm</keyword>
<comment type="subcellular location">
    <subcellularLocation>
        <location evidence="1">Cytoplasm</location>
    </subcellularLocation>
</comment>
<keyword evidence="9" id="KW-1185">Reference proteome</keyword>
<feature type="repeat" description="WD" evidence="7">
    <location>
        <begin position="799"/>
        <end position="840"/>
    </location>
</feature>
<evidence type="ECO:0000256" key="7">
    <source>
        <dbReference type="PROSITE-ProRule" id="PRU00221"/>
    </source>
</evidence>
<protein>
    <submittedName>
        <fullName evidence="8">WD40-repeat-containing domain protein</fullName>
    </submittedName>
</protein>
<keyword evidence="3 7" id="KW-0853">WD repeat</keyword>
<dbReference type="InterPro" id="IPR015943">
    <property type="entry name" value="WD40/YVTN_repeat-like_dom_sf"/>
</dbReference>
<dbReference type="PANTHER" id="PTHR14344:SF3">
    <property type="entry name" value="WD REPEAT-CONTAINING PROTEIN 6"/>
    <property type="match status" value="1"/>
</dbReference>
<dbReference type="Gene3D" id="2.130.10.10">
    <property type="entry name" value="YVTN repeat-like/Quinoprotein amine dehydrogenase"/>
    <property type="match status" value="3"/>
</dbReference>
<accession>A0AAE0P5N0</accession>
<dbReference type="PROSITE" id="PS50082">
    <property type="entry name" value="WD_REPEATS_2"/>
    <property type="match status" value="2"/>
</dbReference>
<reference evidence="8" key="2">
    <citation type="submission" date="2023-06" db="EMBL/GenBank/DDBJ databases">
        <authorList>
            <consortium name="Lawrence Berkeley National Laboratory"/>
            <person name="Haridas S."/>
            <person name="Hensen N."/>
            <person name="Bonometti L."/>
            <person name="Westerberg I."/>
            <person name="Brannstrom I.O."/>
            <person name="Guillou S."/>
            <person name="Cros-Aarteil S."/>
            <person name="Calhoun S."/>
            <person name="Kuo A."/>
            <person name="Mondo S."/>
            <person name="Pangilinan J."/>
            <person name="Riley R."/>
            <person name="LaButti K."/>
            <person name="Andreopoulos B."/>
            <person name="Lipzen A."/>
            <person name="Chen C."/>
            <person name="Yanf M."/>
            <person name="Daum C."/>
            <person name="Ng V."/>
            <person name="Clum A."/>
            <person name="Steindorff A."/>
            <person name="Ohm R."/>
            <person name="Martin F."/>
            <person name="Silar P."/>
            <person name="Natvig D."/>
            <person name="Lalanne C."/>
            <person name="Gautier V."/>
            <person name="Ament-velasquez S.L."/>
            <person name="Kruys A."/>
            <person name="Hutchinson M.I."/>
            <person name="Powell A.J."/>
            <person name="Barry K."/>
            <person name="Miller A.N."/>
            <person name="Grigoriev I.V."/>
            <person name="Debuchy R."/>
            <person name="Gladieux P."/>
            <person name="Thoren M.H."/>
            <person name="Johannesson H."/>
        </authorList>
    </citation>
    <scope>NUCLEOTIDE SEQUENCE</scope>
    <source>
        <strain evidence="8">CBS 232.78</strain>
    </source>
</reference>
<evidence type="ECO:0000256" key="3">
    <source>
        <dbReference type="ARBA" id="ARBA00022574"/>
    </source>
</evidence>
<keyword evidence="5" id="KW-0677">Repeat</keyword>
<evidence type="ECO:0000313" key="9">
    <source>
        <dbReference type="Proteomes" id="UP001285441"/>
    </source>
</evidence>
<evidence type="ECO:0000256" key="1">
    <source>
        <dbReference type="ARBA" id="ARBA00004496"/>
    </source>
</evidence>
<dbReference type="Pfam" id="PF00400">
    <property type="entry name" value="WD40"/>
    <property type="match status" value="3"/>
</dbReference>
<dbReference type="InterPro" id="IPR001680">
    <property type="entry name" value="WD40_rpt"/>
</dbReference>
<dbReference type="InterPro" id="IPR051973">
    <property type="entry name" value="tRNA_Anticodon_Mtase-Reg"/>
</dbReference>
<keyword evidence="4" id="KW-0819">tRNA processing</keyword>
<evidence type="ECO:0000256" key="2">
    <source>
        <dbReference type="ARBA" id="ARBA00022490"/>
    </source>
</evidence>
<evidence type="ECO:0000313" key="8">
    <source>
        <dbReference type="EMBL" id="KAK3393791.1"/>
    </source>
</evidence>
<dbReference type="InterPro" id="IPR036322">
    <property type="entry name" value="WD40_repeat_dom_sf"/>
</dbReference>
<dbReference type="GO" id="GO:0005737">
    <property type="term" value="C:cytoplasm"/>
    <property type="evidence" value="ECO:0007669"/>
    <property type="project" value="UniProtKB-SubCell"/>
</dbReference>
<feature type="repeat" description="WD" evidence="7">
    <location>
        <begin position="219"/>
        <end position="268"/>
    </location>
</feature>
<dbReference type="PROSITE" id="PS00678">
    <property type="entry name" value="WD_REPEATS_1"/>
    <property type="match status" value="1"/>
</dbReference>
<dbReference type="AlphaFoldDB" id="A0AAE0P5N0"/>
<reference evidence="8" key="1">
    <citation type="journal article" date="2023" name="Mol. Phylogenet. Evol.">
        <title>Genome-scale phylogeny and comparative genomics of the fungal order Sordariales.</title>
        <authorList>
            <person name="Hensen N."/>
            <person name="Bonometti L."/>
            <person name="Westerberg I."/>
            <person name="Brannstrom I.O."/>
            <person name="Guillou S."/>
            <person name="Cros-Aarteil S."/>
            <person name="Calhoun S."/>
            <person name="Haridas S."/>
            <person name="Kuo A."/>
            <person name="Mondo S."/>
            <person name="Pangilinan J."/>
            <person name="Riley R."/>
            <person name="LaButti K."/>
            <person name="Andreopoulos B."/>
            <person name="Lipzen A."/>
            <person name="Chen C."/>
            <person name="Yan M."/>
            <person name="Daum C."/>
            <person name="Ng V."/>
            <person name="Clum A."/>
            <person name="Steindorff A."/>
            <person name="Ohm R.A."/>
            <person name="Martin F."/>
            <person name="Silar P."/>
            <person name="Natvig D.O."/>
            <person name="Lalanne C."/>
            <person name="Gautier V."/>
            <person name="Ament-Velasquez S.L."/>
            <person name="Kruys A."/>
            <person name="Hutchinson M.I."/>
            <person name="Powell A.J."/>
            <person name="Barry K."/>
            <person name="Miller A.N."/>
            <person name="Grigoriev I.V."/>
            <person name="Debuchy R."/>
            <person name="Gladieux P."/>
            <person name="Hiltunen Thoren M."/>
            <person name="Johannesson H."/>
        </authorList>
    </citation>
    <scope>NUCLEOTIDE SEQUENCE</scope>
    <source>
        <strain evidence="8">CBS 232.78</strain>
    </source>
</reference>
<evidence type="ECO:0000256" key="5">
    <source>
        <dbReference type="ARBA" id="ARBA00022737"/>
    </source>
</evidence>
<comment type="caution">
    <text evidence="8">The sequence shown here is derived from an EMBL/GenBank/DDBJ whole genome shotgun (WGS) entry which is preliminary data.</text>
</comment>
<name>A0AAE0P5N0_9PEZI</name>
<dbReference type="SMART" id="SM00320">
    <property type="entry name" value="WD40"/>
    <property type="match status" value="9"/>
</dbReference>
<dbReference type="PROSITE" id="PS50294">
    <property type="entry name" value="WD_REPEATS_REGION"/>
    <property type="match status" value="1"/>
</dbReference>
<dbReference type="GO" id="GO:0030488">
    <property type="term" value="P:tRNA methylation"/>
    <property type="evidence" value="ECO:0007669"/>
    <property type="project" value="TreeGrafter"/>
</dbReference>
<organism evidence="8 9">
    <name type="scientific">Podospora didyma</name>
    <dbReference type="NCBI Taxonomy" id="330526"/>
    <lineage>
        <taxon>Eukaryota</taxon>
        <taxon>Fungi</taxon>
        <taxon>Dikarya</taxon>
        <taxon>Ascomycota</taxon>
        <taxon>Pezizomycotina</taxon>
        <taxon>Sordariomycetes</taxon>
        <taxon>Sordariomycetidae</taxon>
        <taxon>Sordariales</taxon>
        <taxon>Podosporaceae</taxon>
        <taxon>Podospora</taxon>
    </lineage>
</organism>
<gene>
    <name evidence="8" type="ORF">B0H63DRAFT_516959</name>
</gene>
<comment type="similarity">
    <text evidence="6">Belongs to the WD repeat WDR6 family.</text>
</comment>
<sequence>MPDQAGMVEKKEYVVARLQNNYVLSPITALAFCTVQSGRVLVLAGEDTWLKVYDVGSTRLLGQIKVFYTEPIHGIHVSQAGELSDEDTRVLIWGGQSVTTLSRDSLQALIDGKILPRPNEFQAPEWIYDGVLFPSDSINGALVTAHNEIVPISASADGQSLTFGSLTSPSRPILYSANLCLLSPDSILVVGGTVFGEVIVWKYFLNPTASSKWELLYVFTGHEGSIFGVSISPEIEIAPNAKVRLLASCSDDRTVRIWDITDRSFTSQGNREAHSKTLAEARETGFGGNSEVKSENNNDSARCLAVAMGHGSRIWHVKFTGRKTHHSPQGTSPIEVHSFGEDCTRQKWDLTFNPAKWQSELSRVPSTESNEAGMIGTLKLRNAMSAHSGKNIWSAAVFGDSFPTIVSGGADGKIAISGDESEAMNPFSGKVGDSYSDLDVSLSFGDVIQSLPVGANAASPDPLPKSRAKDGFHRYSFISKHTILATTASGRVLLAALGNSLAWEEIPLSQFILTDLNSFSTVISPAPGLALIGSASGKTYLFEKPRGIREIGDLGAKISNFVCVLGRAQDLADDKRPKSWTVVVTALGFDHARILTCDAETGDATMDPRPVKLKEHYIATSASVCGGRLILGSRVGALTVFRPGADCFTPELYRKDCKTKDAVTCIAPLPGSCNSFLTCCRDGIYRIYSIDSSGADVKLYLQHEISPPMGMLEGAWFSTPTADNKDIELIIYGFRGQHFVVWNESSQQELATVECGGGHRPFDYMSPQTDPGQMRFVFTKAAHMKLHSQRRPALRALKEGGHGREIRAAASCDDHKFVATAAEDTNIRIWQYRDNQTSPVSRGFKCLAIIEKHTAGIQCLKWHGSSYLLSSAGSEEFFIWRITRLDSDYETLAVVCEAVYPDRTADGDLRILDFDVQAWDDSTMLISLALSNSTLKTYLYSEDQGFKLVTTGHYTGACLTQIRHLQAAEGGPIHVLTASTDGHIAIWAATPPSTSGPGQDIRGYSEYSIVLLTKINQSSVKSLAMSHGSSSSDSRRWLVVTGGDDNALGVLDLSWSSSTNTYMVCSRSRVKDAHSAAITGLCTIKQRNSDGLVEELDGAVEVATASNDQRVKLWRIERNGSGVAVKMLDNQYSSVADPGDLEVVAPGRLMVGGVGMEVWDVLQKERIGA</sequence>
<evidence type="ECO:0000256" key="6">
    <source>
        <dbReference type="ARBA" id="ARBA00038255"/>
    </source>
</evidence>
<dbReference type="Proteomes" id="UP001285441">
    <property type="component" value="Unassembled WGS sequence"/>
</dbReference>
<dbReference type="SUPFAM" id="SSF50978">
    <property type="entry name" value="WD40 repeat-like"/>
    <property type="match status" value="3"/>
</dbReference>
<evidence type="ECO:0000256" key="4">
    <source>
        <dbReference type="ARBA" id="ARBA00022694"/>
    </source>
</evidence>
<dbReference type="InterPro" id="IPR019775">
    <property type="entry name" value="WD40_repeat_CS"/>
</dbReference>